<dbReference type="EMBL" id="NMWV01000045">
    <property type="protein sequence ID" value="PLS23788.1"/>
    <property type="molecule type" value="Genomic_DNA"/>
</dbReference>
<evidence type="ECO:0000313" key="2">
    <source>
        <dbReference type="EMBL" id="QSY57830.1"/>
    </source>
</evidence>
<gene>
    <name evidence="2" type="ORF">BLI708_00360</name>
    <name evidence="1" type="ORF">Tam1G_2160</name>
</gene>
<evidence type="ECO:0000313" key="3">
    <source>
        <dbReference type="Proteomes" id="UP000234855"/>
    </source>
</evidence>
<evidence type="ECO:0000313" key="1">
    <source>
        <dbReference type="EMBL" id="PLS23788.1"/>
    </source>
</evidence>
<name>A0A2N5IPB6_9BIFI</name>
<dbReference type="Proteomes" id="UP000663067">
    <property type="component" value="Chromosome"/>
</dbReference>
<evidence type="ECO:0000313" key="4">
    <source>
        <dbReference type="Proteomes" id="UP000663067"/>
    </source>
</evidence>
<organism evidence="1 3">
    <name type="scientific">Bifidobacterium imperatoris</name>
    <dbReference type="NCBI Taxonomy" id="2020965"/>
    <lineage>
        <taxon>Bacteria</taxon>
        <taxon>Bacillati</taxon>
        <taxon>Actinomycetota</taxon>
        <taxon>Actinomycetes</taxon>
        <taxon>Bifidobacteriales</taxon>
        <taxon>Bifidobacteriaceae</taxon>
        <taxon>Bifidobacterium</taxon>
    </lineage>
</organism>
<dbReference type="Pfam" id="PF19586">
    <property type="entry name" value="DUF6093"/>
    <property type="match status" value="1"/>
</dbReference>
<protein>
    <submittedName>
        <fullName evidence="1">Phage associated protein</fullName>
    </submittedName>
</protein>
<keyword evidence="4" id="KW-1185">Reference proteome</keyword>
<reference evidence="2 4" key="2">
    <citation type="submission" date="2021-03" db="EMBL/GenBank/DDBJ databases">
        <title>Genome sequencing of Bifidobacterium imperatoris JCM 32708.</title>
        <authorList>
            <person name="Kim J."/>
        </authorList>
    </citation>
    <scope>NUCLEOTIDE SEQUENCE [LARGE SCALE GENOMIC DNA]</scope>
    <source>
        <strain evidence="2 4">JCM 32708</strain>
    </source>
</reference>
<proteinExistence type="predicted"/>
<dbReference type="EMBL" id="CP071591">
    <property type="protein sequence ID" value="QSY57830.1"/>
    <property type="molecule type" value="Genomic_DNA"/>
</dbReference>
<dbReference type="InterPro" id="IPR046075">
    <property type="entry name" value="DUF6093"/>
</dbReference>
<dbReference type="Proteomes" id="UP000234855">
    <property type="component" value="Unassembled WGS sequence"/>
</dbReference>
<dbReference type="AlphaFoldDB" id="A0A2N5IPB6"/>
<dbReference type="RefSeq" id="WP_101626576.1">
    <property type="nucleotide sequence ID" value="NZ_CP071591.1"/>
</dbReference>
<accession>A0A2N5IPB6</accession>
<sequence>MSTFRKVSLRRLRSYAESLMTDSFRITRYTGGSETDPETGLTRPVMELVYEGKGKLQTSGGAASDKVSATGSSSNVGGNVAEWLLYLHLPMNATGLREKDMAECTASSDPDLVGRRFRLVNMQSEKTHATARRWNVREIPKAGGG</sequence>
<reference evidence="1 3" key="1">
    <citation type="submission" date="2017-07" db="EMBL/GenBank/DDBJ databases">
        <title>Bifidobacterium novel species.</title>
        <authorList>
            <person name="Lugli G.A."/>
            <person name="Milani C."/>
            <person name="Duranti S."/>
            <person name="Mangifesta M."/>
        </authorList>
    </citation>
    <scope>NUCLEOTIDE SEQUENCE [LARGE SCALE GENOMIC DNA]</scope>
    <source>
        <strain evidence="1 3">45</strain>
    </source>
</reference>